<dbReference type="EMBL" id="JAHGUI010000025">
    <property type="protein sequence ID" value="MBT2918590.1"/>
    <property type="molecule type" value="Genomic_DNA"/>
</dbReference>
<evidence type="ECO:0000313" key="2">
    <source>
        <dbReference type="EMBL" id="MBF4272742.1"/>
    </source>
</evidence>
<evidence type="ECO:0000313" key="4">
    <source>
        <dbReference type="EMBL" id="MBF4436090.1"/>
    </source>
</evidence>
<dbReference type="EMBL" id="SCLC01000032">
    <property type="protein sequence ID" value="MBF4436090.1"/>
    <property type="molecule type" value="Genomic_DNA"/>
</dbReference>
<dbReference type="Proteomes" id="UP000722957">
    <property type="component" value="Unassembled WGS sequence"/>
</dbReference>
<dbReference type="GO" id="GO:0004497">
    <property type="term" value="F:monooxygenase activity"/>
    <property type="evidence" value="ECO:0007669"/>
    <property type="project" value="UniProtKB-KW"/>
</dbReference>
<dbReference type="Gene3D" id="3.30.70.100">
    <property type="match status" value="1"/>
</dbReference>
<evidence type="ECO:0000313" key="6">
    <source>
        <dbReference type="Proteomes" id="UP000078309"/>
    </source>
</evidence>
<dbReference type="InterPro" id="IPR011008">
    <property type="entry name" value="Dimeric_a/b-barrel"/>
</dbReference>
<keyword evidence="2" id="KW-0503">Monooxygenase</keyword>
<dbReference type="AlphaFoldDB" id="A0A191W0V2"/>
<dbReference type="Proteomes" id="UP000786185">
    <property type="component" value="Unassembled WGS sequence"/>
</dbReference>
<proteinExistence type="predicted"/>
<reference evidence="5 6" key="1">
    <citation type="journal article" date="2017" name="J. Fish Dis.">
        <title>Comparative assessment of Vibrio virulence in marine fish larvae.</title>
        <authorList>
            <person name="Ronneseth A."/>
            <person name="Castillo D."/>
            <person name="D'Alvise P."/>
            <person name="Tonnesen O."/>
            <person name="Haugland G."/>
            <person name="Grotkjaer T."/>
            <person name="Engell-Sorensen K."/>
            <person name="Norremark L."/>
            <person name="Bergh O."/>
            <person name="Wergeland H.I."/>
            <person name="Gram L."/>
        </authorList>
    </citation>
    <scope>NUCLEOTIDE SEQUENCE [LARGE SCALE GENOMIC DNA]</scope>
    <source>
        <strain evidence="5 6">90-11-286</strain>
    </source>
</reference>
<accession>A0A1E5FM61</accession>
<dbReference type="InterPro" id="IPR007138">
    <property type="entry name" value="ABM_dom"/>
</dbReference>
<name>A0A191W0V2_VIBAN</name>
<gene>
    <name evidence="2" type="ORF">EAY07_11940</name>
    <name evidence="3" type="ORF">EAY46_13450</name>
    <name evidence="4" type="ORF">ERJ77_16470</name>
    <name evidence="5" type="ORF">PL14_07815</name>
</gene>
<dbReference type="GeneID" id="83858817"/>
<feature type="domain" description="ABM" evidence="1">
    <location>
        <begin position="2"/>
        <end position="95"/>
    </location>
</feature>
<dbReference type="Proteomes" id="UP000078309">
    <property type="component" value="Unassembled WGS sequence"/>
</dbReference>
<dbReference type="KEGG" id="vau:VANGNB10_cI0178c"/>
<evidence type="ECO:0000313" key="5">
    <source>
        <dbReference type="EMBL" id="MBT2918590.1"/>
    </source>
</evidence>
<sequence length="96" mass="11238">MIHLLAEIKALPDSIERVQAMLEALLEPSRNETGCCQYELYRDNSIDGLFLMQEIWCSEESLQQHQQSAHFQHFQQQLSEQEALEYLQIRPLTFVG</sequence>
<comment type="caution">
    <text evidence="2">The sequence shown here is derived from an EMBL/GenBank/DDBJ whole genome shotgun (WGS) entry which is preliminary data.</text>
</comment>
<dbReference type="EMBL" id="RDOM01000029">
    <property type="protein sequence ID" value="MBF4272742.1"/>
    <property type="molecule type" value="Genomic_DNA"/>
</dbReference>
<dbReference type="PANTHER" id="PTHR33336">
    <property type="entry name" value="QUINOL MONOOXYGENASE YGIN-RELATED"/>
    <property type="match status" value="1"/>
</dbReference>
<organism evidence="2 7">
    <name type="scientific">Vibrio anguillarum</name>
    <name type="common">Listonella anguillarum</name>
    <dbReference type="NCBI Taxonomy" id="55601"/>
    <lineage>
        <taxon>Bacteria</taxon>
        <taxon>Pseudomonadati</taxon>
        <taxon>Pseudomonadota</taxon>
        <taxon>Gammaproteobacteria</taxon>
        <taxon>Vibrionales</taxon>
        <taxon>Vibrionaceae</taxon>
        <taxon>Vibrio</taxon>
    </lineage>
</organism>
<dbReference type="Proteomes" id="UP000726136">
    <property type="component" value="Unassembled WGS sequence"/>
</dbReference>
<dbReference type="InterPro" id="IPR050744">
    <property type="entry name" value="AI-2_Isomerase_LsrG"/>
</dbReference>
<dbReference type="Pfam" id="PF03992">
    <property type="entry name" value="ABM"/>
    <property type="match status" value="1"/>
</dbReference>
<accession>A0A191W0V2</accession>
<dbReference type="PANTHER" id="PTHR33336:SF3">
    <property type="entry name" value="ABM DOMAIN-CONTAINING PROTEIN"/>
    <property type="match status" value="1"/>
</dbReference>
<dbReference type="OMA" id="YMREAFD"/>
<dbReference type="SUPFAM" id="SSF54909">
    <property type="entry name" value="Dimeric alpha+beta barrel"/>
    <property type="match status" value="1"/>
</dbReference>
<evidence type="ECO:0000313" key="8">
    <source>
        <dbReference type="Proteomes" id="UP000726136"/>
    </source>
</evidence>
<evidence type="ECO:0000259" key="1">
    <source>
        <dbReference type="PROSITE" id="PS51725"/>
    </source>
</evidence>
<reference evidence="7 8" key="2">
    <citation type="journal article" date="2021" name="PeerJ">
        <title>Analysis of 44 Vibrio anguillarum genomes reveals high genetic diversity.</title>
        <authorList>
            <person name="Hansen M.J."/>
            <person name="Dalsgaard I."/>
        </authorList>
    </citation>
    <scope>NUCLEOTIDE SEQUENCE [LARGE SCALE GENOMIC DNA]</scope>
    <source>
        <strain evidence="3 8">040915-1/1B</strain>
        <strain evidence="2 7">17-16730-2A</strain>
        <strain evidence="4">850617-1/1</strain>
    </source>
</reference>
<protein>
    <submittedName>
        <fullName evidence="2">Antibiotic biosynthesis monooxygenase</fullName>
    </submittedName>
</protein>
<dbReference type="EMBL" id="RDPI01000015">
    <property type="protein sequence ID" value="MBF4374075.1"/>
    <property type="molecule type" value="Genomic_DNA"/>
</dbReference>
<dbReference type="GO" id="GO:0005829">
    <property type="term" value="C:cytosol"/>
    <property type="evidence" value="ECO:0007669"/>
    <property type="project" value="TreeGrafter"/>
</dbReference>
<dbReference type="OrthoDB" id="9812192at2"/>
<evidence type="ECO:0000313" key="7">
    <source>
        <dbReference type="Proteomes" id="UP000722957"/>
    </source>
</evidence>
<dbReference type="PROSITE" id="PS51725">
    <property type="entry name" value="ABM"/>
    <property type="match status" value="1"/>
</dbReference>
<keyword evidence="2" id="KW-0560">Oxidoreductase</keyword>
<keyword evidence="8" id="KW-1185">Reference proteome</keyword>
<reference evidence="5" key="3">
    <citation type="submission" date="2021-05" db="EMBL/GenBank/DDBJ databases">
        <authorList>
            <person name="Kalatzis P.G."/>
            <person name="Castillo D."/>
            <person name="D'Alvise P."/>
            <person name="Middelboe M."/>
            <person name="Gram L."/>
        </authorList>
    </citation>
    <scope>NUCLEOTIDE SEQUENCE</scope>
    <source>
        <strain evidence="5">90-11-286</strain>
    </source>
</reference>
<dbReference type="RefSeq" id="WP_013855414.1">
    <property type="nucleotide sequence ID" value="NZ_AJYT02000188.1"/>
</dbReference>
<evidence type="ECO:0000313" key="3">
    <source>
        <dbReference type="EMBL" id="MBF4374075.1"/>
    </source>
</evidence>